<accession>A0A1J4RQW5</accession>
<dbReference type="Gene3D" id="3.30.420.10">
    <property type="entry name" value="Ribonuclease H-like superfamily/Ribonuclease H"/>
    <property type="match status" value="1"/>
</dbReference>
<proteinExistence type="predicted"/>
<protein>
    <recommendedName>
        <fullName evidence="1">RNase H type-1 domain-containing protein</fullName>
    </recommendedName>
</protein>
<dbReference type="GO" id="GO:0003676">
    <property type="term" value="F:nucleic acid binding"/>
    <property type="evidence" value="ECO:0007669"/>
    <property type="project" value="InterPro"/>
</dbReference>
<reference evidence="2 3" key="1">
    <citation type="journal article" date="2016" name="Environ. Microbiol.">
        <title>Genomic resolution of a cold subsurface aquifer community provides metabolic insights for novel microbes adapted to high CO concentrations.</title>
        <authorList>
            <person name="Probst A.J."/>
            <person name="Castelle C.J."/>
            <person name="Singh A."/>
            <person name="Brown C.T."/>
            <person name="Anantharaman K."/>
            <person name="Sharon I."/>
            <person name="Hug L.A."/>
            <person name="Burstein D."/>
            <person name="Emerson J.B."/>
            <person name="Thomas B.C."/>
            <person name="Banfield J.F."/>
        </authorList>
    </citation>
    <scope>NUCLEOTIDE SEQUENCE [LARGE SCALE GENOMIC DNA]</scope>
    <source>
        <strain evidence="2">CG1_02_47_37</strain>
    </source>
</reference>
<dbReference type="AlphaFoldDB" id="A0A1J4RQW5"/>
<dbReference type="PROSITE" id="PS50879">
    <property type="entry name" value="RNASE_H_1"/>
    <property type="match status" value="1"/>
</dbReference>
<dbReference type="InterPro" id="IPR012337">
    <property type="entry name" value="RNaseH-like_sf"/>
</dbReference>
<dbReference type="EMBL" id="MNUI01000035">
    <property type="protein sequence ID" value="OIN89303.1"/>
    <property type="molecule type" value="Genomic_DNA"/>
</dbReference>
<dbReference type="GO" id="GO:0004523">
    <property type="term" value="F:RNA-DNA hybrid ribonuclease activity"/>
    <property type="evidence" value="ECO:0007669"/>
    <property type="project" value="InterPro"/>
</dbReference>
<sequence>MNGLNIYTDGGARGNPGPAAIGVVVKDISGKIIHQFGRTIGETTNNVAEYRAVISALEWIVTRPRPETINFFSDSTLIVNQIKGDWKIKEGHLKPLAARVRQLAGHLSVTYTAIPREQNFQADALVNQALDKC</sequence>
<dbReference type="Proteomes" id="UP000183144">
    <property type="component" value="Unassembled WGS sequence"/>
</dbReference>
<dbReference type="SUPFAM" id="SSF53098">
    <property type="entry name" value="Ribonuclease H-like"/>
    <property type="match status" value="1"/>
</dbReference>
<dbReference type="InterPro" id="IPR036397">
    <property type="entry name" value="RNaseH_sf"/>
</dbReference>
<dbReference type="Pfam" id="PF13456">
    <property type="entry name" value="RVT_3"/>
    <property type="match status" value="1"/>
</dbReference>
<evidence type="ECO:0000259" key="1">
    <source>
        <dbReference type="PROSITE" id="PS50879"/>
    </source>
</evidence>
<name>A0A1J4RQW5_9BACT</name>
<dbReference type="InterPro" id="IPR002156">
    <property type="entry name" value="RNaseH_domain"/>
</dbReference>
<dbReference type="STRING" id="1805034.AUJ59_01925"/>
<dbReference type="PANTHER" id="PTHR46387:SF2">
    <property type="entry name" value="RIBONUCLEASE HI"/>
    <property type="match status" value="1"/>
</dbReference>
<comment type="caution">
    <text evidence="2">The sequence shown here is derived from an EMBL/GenBank/DDBJ whole genome shotgun (WGS) entry which is preliminary data.</text>
</comment>
<evidence type="ECO:0000313" key="3">
    <source>
        <dbReference type="Proteomes" id="UP000183144"/>
    </source>
</evidence>
<feature type="domain" description="RNase H type-1" evidence="1">
    <location>
        <begin position="1"/>
        <end position="131"/>
    </location>
</feature>
<evidence type="ECO:0000313" key="2">
    <source>
        <dbReference type="EMBL" id="OIN89303.1"/>
    </source>
</evidence>
<organism evidence="2 3">
    <name type="scientific">Candidatus Beckwithbacteria bacterium CG1_02_47_37</name>
    <dbReference type="NCBI Taxonomy" id="1805034"/>
    <lineage>
        <taxon>Bacteria</taxon>
        <taxon>Candidatus Beckwithiibacteriota</taxon>
    </lineage>
</organism>
<dbReference type="CDD" id="cd09279">
    <property type="entry name" value="RNase_HI_like"/>
    <property type="match status" value="1"/>
</dbReference>
<gene>
    <name evidence="2" type="ORF">AUJ59_01925</name>
</gene>
<dbReference type="PANTHER" id="PTHR46387">
    <property type="entry name" value="POLYNUCLEOTIDYL TRANSFERASE, RIBONUCLEASE H-LIKE SUPERFAMILY PROTEIN"/>
    <property type="match status" value="1"/>
</dbReference>